<organism evidence="7 8">
    <name type="scientific">Neohortaea acidophila</name>
    <dbReference type="NCBI Taxonomy" id="245834"/>
    <lineage>
        <taxon>Eukaryota</taxon>
        <taxon>Fungi</taxon>
        <taxon>Dikarya</taxon>
        <taxon>Ascomycota</taxon>
        <taxon>Pezizomycotina</taxon>
        <taxon>Dothideomycetes</taxon>
        <taxon>Dothideomycetidae</taxon>
        <taxon>Mycosphaerellales</taxon>
        <taxon>Teratosphaeriaceae</taxon>
        <taxon>Neohortaea</taxon>
    </lineage>
</organism>
<keyword evidence="4 6" id="KW-1133">Transmembrane helix</keyword>
<feature type="transmembrane region" description="Helical" evidence="6">
    <location>
        <begin position="106"/>
        <end position="123"/>
    </location>
</feature>
<proteinExistence type="inferred from homology"/>
<dbReference type="PANTHER" id="PTHR31123">
    <property type="entry name" value="ACCUMULATION OF DYADS PROTEIN 2-RELATED"/>
    <property type="match status" value="1"/>
</dbReference>
<evidence type="ECO:0000256" key="5">
    <source>
        <dbReference type="ARBA" id="ARBA00023136"/>
    </source>
</evidence>
<feature type="transmembrane region" description="Helical" evidence="6">
    <location>
        <begin position="80"/>
        <end position="100"/>
    </location>
</feature>
<dbReference type="Pfam" id="PF01184">
    <property type="entry name" value="Gpr1_Fun34_YaaH"/>
    <property type="match status" value="1"/>
</dbReference>
<dbReference type="GO" id="GO:0005886">
    <property type="term" value="C:plasma membrane"/>
    <property type="evidence" value="ECO:0007669"/>
    <property type="project" value="TreeGrafter"/>
</dbReference>
<evidence type="ECO:0000256" key="6">
    <source>
        <dbReference type="SAM" id="Phobius"/>
    </source>
</evidence>
<evidence type="ECO:0000256" key="2">
    <source>
        <dbReference type="ARBA" id="ARBA00005587"/>
    </source>
</evidence>
<dbReference type="AlphaFoldDB" id="A0A6A6PVE9"/>
<dbReference type="InterPro" id="IPR000791">
    <property type="entry name" value="Gpr1/Fun34/SatP-like"/>
</dbReference>
<feature type="transmembrane region" description="Helical" evidence="6">
    <location>
        <begin position="199"/>
        <end position="221"/>
    </location>
</feature>
<dbReference type="OrthoDB" id="3648309at2759"/>
<dbReference type="GO" id="GO:0015123">
    <property type="term" value="F:acetate transmembrane transporter activity"/>
    <property type="evidence" value="ECO:0007669"/>
    <property type="project" value="TreeGrafter"/>
</dbReference>
<dbReference type="RefSeq" id="XP_033590542.1">
    <property type="nucleotide sequence ID" value="XM_033733186.1"/>
</dbReference>
<accession>A0A6A6PVE9</accession>
<dbReference type="EMBL" id="MU001634">
    <property type="protein sequence ID" value="KAF2483972.1"/>
    <property type="molecule type" value="Genomic_DNA"/>
</dbReference>
<name>A0A6A6PVE9_9PEZI</name>
<feature type="transmembrane region" description="Helical" evidence="6">
    <location>
        <begin position="233"/>
        <end position="252"/>
    </location>
</feature>
<protein>
    <submittedName>
        <fullName evidence="7">GPR1/FUN34/yaaH family-domain-containing protein</fullName>
    </submittedName>
</protein>
<dbReference type="Proteomes" id="UP000799767">
    <property type="component" value="Unassembled WGS sequence"/>
</dbReference>
<evidence type="ECO:0000256" key="3">
    <source>
        <dbReference type="ARBA" id="ARBA00022692"/>
    </source>
</evidence>
<comment type="subcellular location">
    <subcellularLocation>
        <location evidence="1">Membrane</location>
        <topology evidence="1">Multi-pass membrane protein</topology>
    </subcellularLocation>
</comment>
<dbReference type="InterPro" id="IPR051633">
    <property type="entry name" value="AceTr"/>
</dbReference>
<feature type="transmembrane region" description="Helical" evidence="6">
    <location>
        <begin position="172"/>
        <end position="192"/>
    </location>
</feature>
<dbReference type="GeneID" id="54474188"/>
<dbReference type="PANTHER" id="PTHR31123:SF7">
    <property type="entry name" value="MARVEL DOMAIN-CONTAINING PROTEIN"/>
    <property type="match status" value="1"/>
</dbReference>
<keyword evidence="5 6" id="KW-0472">Membrane</keyword>
<keyword evidence="3 6" id="KW-0812">Transmembrane</keyword>
<gene>
    <name evidence="7" type="ORF">BDY17DRAFT_294716</name>
</gene>
<keyword evidence="8" id="KW-1185">Reference proteome</keyword>
<feature type="transmembrane region" description="Helical" evidence="6">
    <location>
        <begin position="135"/>
        <end position="160"/>
    </location>
</feature>
<evidence type="ECO:0000313" key="7">
    <source>
        <dbReference type="EMBL" id="KAF2483972.1"/>
    </source>
</evidence>
<reference evidence="7" key="1">
    <citation type="journal article" date="2020" name="Stud. Mycol.">
        <title>101 Dothideomycetes genomes: a test case for predicting lifestyles and emergence of pathogens.</title>
        <authorList>
            <person name="Haridas S."/>
            <person name="Albert R."/>
            <person name="Binder M."/>
            <person name="Bloem J."/>
            <person name="Labutti K."/>
            <person name="Salamov A."/>
            <person name="Andreopoulos B."/>
            <person name="Baker S."/>
            <person name="Barry K."/>
            <person name="Bills G."/>
            <person name="Bluhm B."/>
            <person name="Cannon C."/>
            <person name="Castanera R."/>
            <person name="Culley D."/>
            <person name="Daum C."/>
            <person name="Ezra D."/>
            <person name="Gonzalez J."/>
            <person name="Henrissat B."/>
            <person name="Kuo A."/>
            <person name="Liang C."/>
            <person name="Lipzen A."/>
            <person name="Lutzoni F."/>
            <person name="Magnuson J."/>
            <person name="Mondo S."/>
            <person name="Nolan M."/>
            <person name="Ohm R."/>
            <person name="Pangilinan J."/>
            <person name="Park H.-J."/>
            <person name="Ramirez L."/>
            <person name="Alfaro M."/>
            <person name="Sun H."/>
            <person name="Tritt A."/>
            <person name="Yoshinaga Y."/>
            <person name="Zwiers L.-H."/>
            <person name="Turgeon B."/>
            <person name="Goodwin S."/>
            <person name="Spatafora J."/>
            <person name="Crous P."/>
            <person name="Grigoriev I."/>
        </authorList>
    </citation>
    <scope>NUCLEOTIDE SEQUENCE</scope>
    <source>
        <strain evidence="7">CBS 113389</strain>
    </source>
</reference>
<evidence type="ECO:0000256" key="1">
    <source>
        <dbReference type="ARBA" id="ARBA00004141"/>
    </source>
</evidence>
<evidence type="ECO:0000256" key="4">
    <source>
        <dbReference type="ARBA" id="ARBA00022989"/>
    </source>
</evidence>
<evidence type="ECO:0000313" key="8">
    <source>
        <dbReference type="Proteomes" id="UP000799767"/>
    </source>
</evidence>
<sequence length="285" mass="30238">MADTTAHVAQNGDHHTKHLRDLQNRIEQLEGLRNVTTHEGFYEKLAAGERASTSSGSDGTIQHYIPVPITIKSQIGSPTALAIGAFATTLTTLSLALMGFRGVSTTNAFIGDFFGVAGIGMFVSAQWEIVRGNTYAYTVLAAFGLFYAGFGFIITPFFGVAAAYGGADSPEYLNAVGFFVLMWAVLNIFFLIGSLPLNLVYIGIFFTVQMAFTLVAAGYFVAADGNAASAKAINISAGAFAFASGMLGFYTMGNLMCQEALNFSFPLGDTSHLFRKKVSAEAGAN</sequence>
<comment type="similarity">
    <text evidence="2">Belongs to the acetate uptake transporter (AceTr) (TC 2.A.96) family.</text>
</comment>